<name>A0ABY6ZCR1_9BACL</name>
<dbReference type="Gene3D" id="1.20.1260.120">
    <property type="entry name" value="Protein of unknown function DUF2935"/>
    <property type="match status" value="1"/>
</dbReference>
<dbReference type="RefSeq" id="WP_268004530.1">
    <property type="nucleotide sequence ID" value="NZ_BSUT01000001.1"/>
</dbReference>
<organism evidence="1 2">
    <name type="scientific">Alicyclobacillus fastidiosus</name>
    <dbReference type="NCBI Taxonomy" id="392011"/>
    <lineage>
        <taxon>Bacteria</taxon>
        <taxon>Bacillati</taxon>
        <taxon>Bacillota</taxon>
        <taxon>Bacilli</taxon>
        <taxon>Bacillales</taxon>
        <taxon>Alicyclobacillaceae</taxon>
        <taxon>Alicyclobacillus</taxon>
    </lineage>
</organism>
<proteinExistence type="predicted"/>
<keyword evidence="2" id="KW-1185">Reference proteome</keyword>
<dbReference type="EMBL" id="CP104067">
    <property type="protein sequence ID" value="WAH40632.1"/>
    <property type="molecule type" value="Genomic_DNA"/>
</dbReference>
<evidence type="ECO:0000313" key="2">
    <source>
        <dbReference type="Proteomes" id="UP001164761"/>
    </source>
</evidence>
<sequence>MQFYYGDKMPLRVLDEIEFWKLQEAEHTVVIRELVDNLEERFRTALQQWEQSFSEVHARTRRFIETLNRSGGHIGPQVSHKVIKLAKFSLHQSEDFISLVNEIATQSKAAGSNQTAIVVLNHIRRESEYFIGITQTVLYGTP</sequence>
<dbReference type="Pfam" id="PF11155">
    <property type="entry name" value="DUF2935"/>
    <property type="match status" value="1"/>
</dbReference>
<protein>
    <submittedName>
        <fullName evidence="1">DUF2935 domain-containing protein</fullName>
    </submittedName>
</protein>
<accession>A0ABY6ZCR1</accession>
<dbReference type="Proteomes" id="UP001164761">
    <property type="component" value="Chromosome"/>
</dbReference>
<reference evidence="1" key="1">
    <citation type="submission" date="2022-08" db="EMBL/GenBank/DDBJ databases">
        <title>Alicyclobacillus fastidiosus DSM 17978, complete genome.</title>
        <authorList>
            <person name="Wang Q."/>
            <person name="Cai R."/>
            <person name="Wang Z."/>
        </authorList>
    </citation>
    <scope>NUCLEOTIDE SEQUENCE</scope>
    <source>
        <strain evidence="1">DSM 17978</strain>
    </source>
</reference>
<evidence type="ECO:0000313" key="1">
    <source>
        <dbReference type="EMBL" id="WAH40632.1"/>
    </source>
</evidence>
<dbReference type="InterPro" id="IPR021328">
    <property type="entry name" value="CotB-like"/>
</dbReference>
<gene>
    <name evidence="1" type="ORF">NZD89_20300</name>
</gene>
<dbReference type="SUPFAM" id="SSF158430">
    <property type="entry name" value="Bacillus cereus metalloprotein-like"/>
    <property type="match status" value="1"/>
</dbReference>